<dbReference type="EMBL" id="LWQS01000036">
    <property type="protein sequence ID" value="OAN47601.1"/>
    <property type="molecule type" value="Genomic_DNA"/>
</dbReference>
<protein>
    <recommendedName>
        <fullName evidence="3">DUF4380 domain-containing protein</fullName>
    </recommendedName>
</protein>
<accession>A0A178MFT8</accession>
<keyword evidence="2" id="KW-1185">Reference proteome</keyword>
<dbReference type="Proteomes" id="UP000078287">
    <property type="component" value="Unassembled WGS sequence"/>
</dbReference>
<comment type="caution">
    <text evidence="1">The sequence shown here is derived from an EMBL/GenBank/DDBJ whole genome shotgun (WGS) entry which is preliminary data.</text>
</comment>
<name>A0A178MFT8_9CHLR</name>
<dbReference type="RefSeq" id="WP_066783743.1">
    <property type="nucleotide sequence ID" value="NZ_LWQS01000036.1"/>
</dbReference>
<evidence type="ECO:0000313" key="1">
    <source>
        <dbReference type="EMBL" id="OAN47601.1"/>
    </source>
</evidence>
<dbReference type="STRING" id="1707952.A6A03_10140"/>
<sequence>MTYPTLSIATDRLRLTVLAAGGPRILGLQLDDGPNLLAETPAARWATPWGEFALLGGHRLWHAPEAFPRSYWPDLAGPEAELIDNGVILRSAVDPGGIAKTIAITLDPTQPRVHLRHTLTNHGLWPVELAPWAITQLAPGGVAILPLHDGQPPANPLAPHRQIALWPYTPLPDPRLHLTADYILIDTSLSGPPAKIGAHSPAGWLAYLHHGVVFLKQVTYHPDQPYPDRNSNLEIYYDQGCTELETLAPLLRLDPGAAVTHDEVWLVAPWSSHIDRGDLFKTLAKMVAELV</sequence>
<proteinExistence type="predicted"/>
<evidence type="ECO:0000313" key="2">
    <source>
        <dbReference type="Proteomes" id="UP000078287"/>
    </source>
</evidence>
<dbReference type="OrthoDB" id="5914937at2"/>
<dbReference type="AlphaFoldDB" id="A0A178MFT8"/>
<organism evidence="1 2">
    <name type="scientific">Chloroflexus islandicus</name>
    <dbReference type="NCBI Taxonomy" id="1707952"/>
    <lineage>
        <taxon>Bacteria</taxon>
        <taxon>Bacillati</taxon>
        <taxon>Chloroflexota</taxon>
        <taxon>Chloroflexia</taxon>
        <taxon>Chloroflexales</taxon>
        <taxon>Chloroflexineae</taxon>
        <taxon>Chloroflexaceae</taxon>
        <taxon>Chloroflexus</taxon>
    </lineage>
</organism>
<gene>
    <name evidence="1" type="ORF">A6A03_10140</name>
</gene>
<evidence type="ECO:0008006" key="3">
    <source>
        <dbReference type="Google" id="ProtNLM"/>
    </source>
</evidence>
<reference evidence="1 2" key="1">
    <citation type="submission" date="2016-04" db="EMBL/GenBank/DDBJ databases">
        <title>Chloroflexus islandicus sp. nov., a thermophilic filamentous anoxygenic phototrophic bacterium from geyser Strokkur (Iceland).</title>
        <authorList>
            <person name="Gaisin V.A."/>
            <person name="Kalashnikov A.M."/>
            <person name="Sukhacheva M.V."/>
            <person name="Grouzdev D.S."/>
            <person name="Ivanov T.M."/>
            <person name="Kuznetsov B."/>
            <person name="Gorlenko V.M."/>
        </authorList>
    </citation>
    <scope>NUCLEOTIDE SEQUENCE [LARGE SCALE GENOMIC DNA]</scope>
    <source>
        <strain evidence="2">isl-2</strain>
    </source>
</reference>